<dbReference type="PANTHER" id="PTHR33680">
    <property type="entry name" value="OS07G0190500 PROTEIN"/>
    <property type="match status" value="1"/>
</dbReference>
<protein>
    <submittedName>
        <fullName evidence="8">Uncharacterized protein</fullName>
    </submittedName>
</protein>
<dbReference type="AlphaFoldDB" id="A0A5C7HDN5"/>
<feature type="domain" description="GRF-type" evidence="7">
    <location>
        <begin position="189"/>
        <end position="231"/>
    </location>
</feature>
<evidence type="ECO:0000256" key="4">
    <source>
        <dbReference type="PROSITE-ProRule" id="PRU00047"/>
    </source>
</evidence>
<feature type="domain" description="CCHC-type" evidence="6">
    <location>
        <begin position="152"/>
        <end position="168"/>
    </location>
</feature>
<dbReference type="Proteomes" id="UP000323000">
    <property type="component" value="Chromosome 9"/>
</dbReference>
<dbReference type="SUPFAM" id="SSF57756">
    <property type="entry name" value="Retrovirus zinc finger-like domains"/>
    <property type="match status" value="1"/>
</dbReference>
<dbReference type="InterPro" id="IPR001878">
    <property type="entry name" value="Znf_CCHC"/>
</dbReference>
<dbReference type="Gene3D" id="4.10.60.10">
    <property type="entry name" value="Zinc finger, CCHC-type"/>
    <property type="match status" value="1"/>
</dbReference>
<dbReference type="GO" id="GO:0008270">
    <property type="term" value="F:zinc ion binding"/>
    <property type="evidence" value="ECO:0007669"/>
    <property type="project" value="UniProtKB-KW"/>
</dbReference>
<comment type="caution">
    <text evidence="8">The sequence shown here is derived from an EMBL/GenBank/DDBJ whole genome shotgun (WGS) entry which is preliminary data.</text>
</comment>
<dbReference type="EMBL" id="VAHF01000009">
    <property type="protein sequence ID" value="TXG54969.1"/>
    <property type="molecule type" value="Genomic_DNA"/>
</dbReference>
<evidence type="ECO:0000256" key="5">
    <source>
        <dbReference type="SAM" id="MobiDB-lite"/>
    </source>
</evidence>
<evidence type="ECO:0000313" key="9">
    <source>
        <dbReference type="Proteomes" id="UP000323000"/>
    </source>
</evidence>
<evidence type="ECO:0000313" key="8">
    <source>
        <dbReference type="EMBL" id="TXG54969.1"/>
    </source>
</evidence>
<dbReference type="PROSITE" id="PS51999">
    <property type="entry name" value="ZF_GRF"/>
    <property type="match status" value="1"/>
</dbReference>
<dbReference type="PANTHER" id="PTHR33680:SF1">
    <property type="entry name" value="OS05G0489500 PROTEIN"/>
    <property type="match status" value="1"/>
</dbReference>
<feature type="compositionally biased region" description="Pro residues" evidence="5">
    <location>
        <begin position="133"/>
        <end position="143"/>
    </location>
</feature>
<accession>A0A5C7HDN5</accession>
<feature type="region of interest" description="Disordered" evidence="5">
    <location>
        <begin position="287"/>
        <end position="311"/>
    </location>
</feature>
<evidence type="ECO:0000256" key="2">
    <source>
        <dbReference type="ARBA" id="ARBA00022771"/>
    </source>
</evidence>
<dbReference type="OrthoDB" id="2425403at2759"/>
<dbReference type="SMART" id="SM00343">
    <property type="entry name" value="ZnF_C2HC"/>
    <property type="match status" value="1"/>
</dbReference>
<keyword evidence="9" id="KW-1185">Reference proteome</keyword>
<evidence type="ECO:0000259" key="6">
    <source>
        <dbReference type="PROSITE" id="PS50158"/>
    </source>
</evidence>
<dbReference type="InterPro" id="IPR036875">
    <property type="entry name" value="Znf_CCHC_sf"/>
</dbReference>
<evidence type="ECO:0000256" key="1">
    <source>
        <dbReference type="ARBA" id="ARBA00022723"/>
    </source>
</evidence>
<evidence type="ECO:0000256" key="3">
    <source>
        <dbReference type="ARBA" id="ARBA00022833"/>
    </source>
</evidence>
<dbReference type="InterPro" id="IPR010666">
    <property type="entry name" value="Znf_GRF"/>
</dbReference>
<keyword evidence="2 4" id="KW-0863">Zinc-finger</keyword>
<reference evidence="9" key="1">
    <citation type="journal article" date="2019" name="Gigascience">
        <title>De novo genome assembly of the endangered Acer yangbiense, a plant species with extremely small populations endemic to Yunnan Province, China.</title>
        <authorList>
            <person name="Yang J."/>
            <person name="Wariss H.M."/>
            <person name="Tao L."/>
            <person name="Zhang R."/>
            <person name="Yun Q."/>
            <person name="Hollingsworth P."/>
            <person name="Dao Z."/>
            <person name="Luo G."/>
            <person name="Guo H."/>
            <person name="Ma Y."/>
            <person name="Sun W."/>
        </authorList>
    </citation>
    <scope>NUCLEOTIDE SEQUENCE [LARGE SCALE GENOMIC DNA]</scope>
    <source>
        <strain evidence="9">cv. Malutang</strain>
    </source>
</reference>
<keyword evidence="1" id="KW-0479">Metal-binding</keyword>
<evidence type="ECO:0000259" key="7">
    <source>
        <dbReference type="PROSITE" id="PS51999"/>
    </source>
</evidence>
<sequence>MKMKMVVDGLLLGGSPCRREARGCGGGESGGGQWKRSAALCVADVDAQPASPSPSSLHADADLGSQLSWMSCWIKLDEVSKFNWLPVEVKAAHSLQEKFLTIPDPSSFSLLLHSKEALKSAQREMEVAKSTPASPPPPPPPQTHAPGIKNNKCFICDQQGHWARDCPNKSQPKATGAAVDGLQKPIIQCPCGGGACAIRISRTEKNPGRKFYACPVPGTSDCNFFKWCDKVKDDDIKSCPQSKFPKCACGAGMCRKLKGSSGRSYFVCRIKTGHGACRFFQPENTSENTGVGEHVDESKDYGSSQSTCDSHPSLERSEMMEIEVENPQGFPSMVSMPIPSAEDDTQQMEGRIYDQTSDISSPNHHDPSPYVAPENGSPTLESTIGDIVMQEAESLNSKTKKTKKTSRGISLTSQNKVHCRQIEFWRQISAAKDISTGGLHELGWLGRLVFHPPRSLKDHPPKPFFCGIFPNYDPIFVPEDGNMLNAESDKLSSPTPGAGRQFWNGVLSKPSGLEGSFATTQKSLECTVATPIQSLEQAAVQFQKTLEQAALHFQNEFVANLNRIDPSDPDTMTKEADNFFSYLDRVQLPIDYKPFSRRVREFIESALRLAGIEKSICEDCSLEELTEIYNGKKVRFDDISNAHDEAVAAFANSSQRHQSLQEEASRLRDMLLLIESQSSCCEAETSELKIRVDAICKVKLESKKRMEEAKEMLKFREQREEERCAAKAALEQARIQLQQ</sequence>
<feature type="compositionally biased region" description="Polar residues" evidence="5">
    <location>
        <begin position="301"/>
        <end position="310"/>
    </location>
</feature>
<feature type="region of interest" description="Disordered" evidence="5">
    <location>
        <begin position="121"/>
        <end position="144"/>
    </location>
</feature>
<name>A0A5C7HDN5_9ROSI</name>
<gene>
    <name evidence="8" type="ORF">EZV62_020225</name>
</gene>
<dbReference type="GO" id="GO:0003676">
    <property type="term" value="F:nucleic acid binding"/>
    <property type="evidence" value="ECO:0007669"/>
    <property type="project" value="InterPro"/>
</dbReference>
<dbReference type="Pfam" id="PF06839">
    <property type="entry name" value="Zn_ribbon_GRF"/>
    <property type="match status" value="1"/>
</dbReference>
<dbReference type="PROSITE" id="PS50158">
    <property type="entry name" value="ZF_CCHC"/>
    <property type="match status" value="1"/>
</dbReference>
<dbReference type="Pfam" id="PF00098">
    <property type="entry name" value="zf-CCHC"/>
    <property type="match status" value="1"/>
</dbReference>
<keyword evidence="3" id="KW-0862">Zinc</keyword>
<organism evidence="8 9">
    <name type="scientific">Acer yangbiense</name>
    <dbReference type="NCBI Taxonomy" id="1000413"/>
    <lineage>
        <taxon>Eukaryota</taxon>
        <taxon>Viridiplantae</taxon>
        <taxon>Streptophyta</taxon>
        <taxon>Embryophyta</taxon>
        <taxon>Tracheophyta</taxon>
        <taxon>Spermatophyta</taxon>
        <taxon>Magnoliopsida</taxon>
        <taxon>eudicotyledons</taxon>
        <taxon>Gunneridae</taxon>
        <taxon>Pentapetalae</taxon>
        <taxon>rosids</taxon>
        <taxon>malvids</taxon>
        <taxon>Sapindales</taxon>
        <taxon>Sapindaceae</taxon>
        <taxon>Hippocastanoideae</taxon>
        <taxon>Acereae</taxon>
        <taxon>Acer</taxon>
    </lineage>
</organism>
<proteinExistence type="predicted"/>